<name>A0A1M5ZCH5_9VIBR</name>
<sequence length="166" mass="18225">MIMSKSFFIPHPKLISALAGVLLLHLLFTYWSLSHVDGGDKVIHPAPVKISDNQSVVQIPSGNIFSLDRTLTVSSGNNGTEAKKPEPADDYQLGSIVREGKQLKAVFISQDKKMIIGVGENLSNLGMVTQISGNTVTTKNRDGDIRLWQLFPTFESKSDNQESKNK</sequence>
<protein>
    <recommendedName>
        <fullName evidence="3">Type II secretion system protein GspC N-terminal domain-containing protein</fullName>
    </recommendedName>
</protein>
<dbReference type="STRING" id="1216006.VA7868_02558"/>
<proteinExistence type="predicted"/>
<keyword evidence="2" id="KW-1185">Reference proteome</keyword>
<evidence type="ECO:0000313" key="1">
    <source>
        <dbReference type="EMBL" id="SHI21908.1"/>
    </source>
</evidence>
<accession>A0A1M5ZCH5</accession>
<evidence type="ECO:0008006" key="3">
    <source>
        <dbReference type="Google" id="ProtNLM"/>
    </source>
</evidence>
<dbReference type="Proteomes" id="UP000184608">
    <property type="component" value="Unassembled WGS sequence"/>
</dbReference>
<reference evidence="1 2" key="1">
    <citation type="submission" date="2016-11" db="EMBL/GenBank/DDBJ databases">
        <authorList>
            <person name="Jaros S."/>
            <person name="Januszkiewicz K."/>
            <person name="Wedrychowicz H."/>
        </authorList>
    </citation>
    <scope>NUCLEOTIDE SEQUENCE [LARGE SCALE GENOMIC DNA]</scope>
    <source>
        <strain evidence="1 2">CECT 7868</strain>
    </source>
</reference>
<evidence type="ECO:0000313" key="2">
    <source>
        <dbReference type="Proteomes" id="UP000184608"/>
    </source>
</evidence>
<dbReference type="AlphaFoldDB" id="A0A1M5ZCH5"/>
<organism evidence="1 2">
    <name type="scientific">Vibrio aerogenes CECT 7868</name>
    <dbReference type="NCBI Taxonomy" id="1216006"/>
    <lineage>
        <taxon>Bacteria</taxon>
        <taxon>Pseudomonadati</taxon>
        <taxon>Pseudomonadota</taxon>
        <taxon>Gammaproteobacteria</taxon>
        <taxon>Vibrionales</taxon>
        <taxon>Vibrionaceae</taxon>
        <taxon>Vibrio</taxon>
    </lineage>
</organism>
<gene>
    <name evidence="1" type="ORF">VA7868_02558</name>
</gene>
<dbReference type="EMBL" id="FQXZ01000027">
    <property type="protein sequence ID" value="SHI21908.1"/>
    <property type="molecule type" value="Genomic_DNA"/>
</dbReference>